<organism evidence="2 3">
    <name type="scientific">Orenia marismortui</name>
    <dbReference type="NCBI Taxonomy" id="46469"/>
    <lineage>
        <taxon>Bacteria</taxon>
        <taxon>Bacillati</taxon>
        <taxon>Bacillota</taxon>
        <taxon>Clostridia</taxon>
        <taxon>Halanaerobiales</taxon>
        <taxon>Halobacteroidaceae</taxon>
        <taxon>Orenia</taxon>
    </lineage>
</organism>
<evidence type="ECO:0000313" key="2">
    <source>
        <dbReference type="EMBL" id="TDX52924.1"/>
    </source>
</evidence>
<dbReference type="InterPro" id="IPR011055">
    <property type="entry name" value="Dup_hybrid_motif"/>
</dbReference>
<gene>
    <name evidence="2" type="ORF">C7959_10449</name>
</gene>
<reference evidence="2 3" key="1">
    <citation type="submission" date="2019-03" db="EMBL/GenBank/DDBJ databases">
        <title>Subsurface microbial communities from deep shales in Ohio and West Virginia, USA.</title>
        <authorList>
            <person name="Wrighton K."/>
        </authorList>
    </citation>
    <scope>NUCLEOTIDE SEQUENCE [LARGE SCALE GENOMIC DNA]</scope>
    <source>
        <strain evidence="2 3">MSL 6dP</strain>
    </source>
</reference>
<accession>A0A4R8H0T5</accession>
<dbReference type="RefSeq" id="WP_134115131.1">
    <property type="nucleotide sequence ID" value="NZ_SOEG01000004.1"/>
</dbReference>
<dbReference type="AlphaFoldDB" id="A0A4R8H0T5"/>
<evidence type="ECO:0000313" key="3">
    <source>
        <dbReference type="Proteomes" id="UP000295832"/>
    </source>
</evidence>
<dbReference type="STRING" id="926561.GCA_000379025_00355"/>
<dbReference type="PANTHER" id="PTHR21666">
    <property type="entry name" value="PEPTIDASE-RELATED"/>
    <property type="match status" value="1"/>
</dbReference>
<dbReference type="GO" id="GO:0004222">
    <property type="term" value="F:metalloendopeptidase activity"/>
    <property type="evidence" value="ECO:0007669"/>
    <property type="project" value="TreeGrafter"/>
</dbReference>
<dbReference type="CDD" id="cd12797">
    <property type="entry name" value="M23_peptidase"/>
    <property type="match status" value="1"/>
</dbReference>
<evidence type="ECO:0000259" key="1">
    <source>
        <dbReference type="Pfam" id="PF01551"/>
    </source>
</evidence>
<sequence length="323" mass="37501">MTSAVNFPYYTVIAAQRRGEYLFSIKGGTNKRYAFKYQYEVIKGDPDRVYLNNYYLFPYKHGTKQKVTQGYNGDYSHQGKYAIDFDLDEGTEVTAIGNGVVVELREDSNLGGPYDEYLDDANYITIYQKDGTFAHYAHLKYNGALVEIGDKIEAGDIIAYSGNTGWSQGPHLHLEILEPVYMGLRTIPTSFLNYDGQIVRVKEGNYYYSTHYNRERFEVHLGEEIRDYDLENYLKKIDTDYTLTIRREEVDDTVIVYIRNAYPYDMEIELDLSKAINVSSSQELPYLTKVPANSEIYAILLRPEDNTKYWQYSIKCGYRRAKQ</sequence>
<dbReference type="Pfam" id="PF01551">
    <property type="entry name" value="Peptidase_M23"/>
    <property type="match status" value="1"/>
</dbReference>
<feature type="domain" description="M23ase beta-sheet core" evidence="1">
    <location>
        <begin position="80"/>
        <end position="177"/>
    </location>
</feature>
<dbReference type="Proteomes" id="UP000295832">
    <property type="component" value="Unassembled WGS sequence"/>
</dbReference>
<name>A0A4R8H0T5_9FIRM</name>
<dbReference type="InterPro" id="IPR050570">
    <property type="entry name" value="Cell_wall_metabolism_enzyme"/>
</dbReference>
<dbReference type="InterPro" id="IPR016047">
    <property type="entry name" value="M23ase_b-sheet_dom"/>
</dbReference>
<dbReference type="EMBL" id="SOEG01000004">
    <property type="protein sequence ID" value="TDX52924.1"/>
    <property type="molecule type" value="Genomic_DNA"/>
</dbReference>
<dbReference type="SUPFAM" id="SSF51261">
    <property type="entry name" value="Duplicated hybrid motif"/>
    <property type="match status" value="1"/>
</dbReference>
<protein>
    <submittedName>
        <fullName evidence="2">Peptidase M23-like protein</fullName>
    </submittedName>
</protein>
<keyword evidence="3" id="KW-1185">Reference proteome</keyword>
<dbReference type="PANTHER" id="PTHR21666:SF270">
    <property type="entry name" value="MUREIN HYDROLASE ACTIVATOR ENVC"/>
    <property type="match status" value="1"/>
</dbReference>
<comment type="caution">
    <text evidence="2">The sequence shown here is derived from an EMBL/GenBank/DDBJ whole genome shotgun (WGS) entry which is preliminary data.</text>
</comment>
<dbReference type="Gene3D" id="2.70.70.10">
    <property type="entry name" value="Glucose Permease (Domain IIA)"/>
    <property type="match status" value="1"/>
</dbReference>
<proteinExistence type="predicted"/>